<dbReference type="Gene3D" id="1.20.1070.10">
    <property type="entry name" value="Rhodopsin 7-helix transmembrane proteins"/>
    <property type="match status" value="1"/>
</dbReference>
<organism evidence="3 4">
    <name type="scientific">Steinernema carpocapsae</name>
    <name type="common">Entomopathogenic nematode</name>
    <dbReference type="NCBI Taxonomy" id="34508"/>
    <lineage>
        <taxon>Eukaryota</taxon>
        <taxon>Metazoa</taxon>
        <taxon>Ecdysozoa</taxon>
        <taxon>Nematoda</taxon>
        <taxon>Chromadorea</taxon>
        <taxon>Rhabditida</taxon>
        <taxon>Tylenchina</taxon>
        <taxon>Panagrolaimomorpha</taxon>
        <taxon>Strongyloidoidea</taxon>
        <taxon>Steinernematidae</taxon>
        <taxon>Steinernema</taxon>
    </lineage>
</organism>
<feature type="transmembrane region" description="Helical" evidence="1">
    <location>
        <begin position="55"/>
        <end position="73"/>
    </location>
</feature>
<proteinExistence type="predicted"/>
<dbReference type="Proteomes" id="UP000298663">
    <property type="component" value="Unassembled WGS sequence"/>
</dbReference>
<feature type="domain" description="7TM GPCR serpentine receptor class x (Srx)" evidence="2">
    <location>
        <begin position="19"/>
        <end position="277"/>
    </location>
</feature>
<feature type="transmembrane region" description="Helical" evidence="1">
    <location>
        <begin position="12"/>
        <end position="34"/>
    </location>
</feature>
<feature type="transmembrane region" description="Helical" evidence="1">
    <location>
        <begin position="179"/>
        <end position="202"/>
    </location>
</feature>
<evidence type="ECO:0000313" key="4">
    <source>
        <dbReference type="Proteomes" id="UP000298663"/>
    </source>
</evidence>
<reference evidence="3 4" key="1">
    <citation type="journal article" date="2015" name="Genome Biol.">
        <title>Comparative genomics of Steinernema reveals deeply conserved gene regulatory networks.</title>
        <authorList>
            <person name="Dillman A.R."/>
            <person name="Macchietto M."/>
            <person name="Porter C.F."/>
            <person name="Rogers A."/>
            <person name="Williams B."/>
            <person name="Antoshechkin I."/>
            <person name="Lee M.M."/>
            <person name="Goodwin Z."/>
            <person name="Lu X."/>
            <person name="Lewis E.E."/>
            <person name="Goodrich-Blair H."/>
            <person name="Stock S.P."/>
            <person name="Adams B.J."/>
            <person name="Sternberg P.W."/>
            <person name="Mortazavi A."/>
        </authorList>
    </citation>
    <scope>NUCLEOTIDE SEQUENCE [LARGE SCALE GENOMIC DNA]</scope>
    <source>
        <strain evidence="3 4">ALL</strain>
    </source>
</reference>
<evidence type="ECO:0000256" key="1">
    <source>
        <dbReference type="SAM" id="Phobius"/>
    </source>
</evidence>
<dbReference type="OrthoDB" id="5800536at2759"/>
<comment type="caution">
    <text evidence="3">The sequence shown here is derived from an EMBL/GenBank/DDBJ whole genome shotgun (WGS) entry which is preliminary data.</text>
</comment>
<keyword evidence="1" id="KW-0472">Membrane</keyword>
<dbReference type="PANTHER" id="PTHR23017">
    <property type="entry name" value="SERPENTINE RECEPTOR, CLASS X"/>
    <property type="match status" value="1"/>
</dbReference>
<feature type="transmembrane region" description="Helical" evidence="1">
    <location>
        <begin position="252"/>
        <end position="276"/>
    </location>
</feature>
<feature type="transmembrane region" description="Helical" evidence="1">
    <location>
        <begin position="93"/>
        <end position="115"/>
    </location>
</feature>
<dbReference type="PANTHER" id="PTHR23017:SF3">
    <property type="entry name" value="G-PROTEIN COUPLED RECEPTORS FAMILY 1 PROFILE DOMAIN-CONTAINING PROTEIN"/>
    <property type="match status" value="1"/>
</dbReference>
<dbReference type="InterPro" id="IPR019430">
    <property type="entry name" value="7TM_GPCR_serpentine_rcpt_Srx"/>
</dbReference>
<sequence length="314" mass="35834">MNLSVEQLRENNLSSMIIFMMGIFGMTVNLHVILALKKTNTFGYAFGRICMSHTVANFANAFIFACYVAPITVLNSELHKHYIGMRAGQALLLFYYASVLSHLLTAINRCIVMFFPVKVDQILTKRVTDVTIVLLWGIAICQVMPYFSSACVFEYHTEIFTFQFEKSFCGLIVGKYLDYYFSITMIGIIGALDFLTIVKIRLLNKTNQVAVDAEQRRRKEIRFFFQALCQGFLFMTELISFFYISTHFENKWIRFGFTTCAWMAVHIIDGLIVIGFNKDIRSFRISPCSANQLTLYVRSSINATSASTGSVSRN</sequence>
<dbReference type="AlphaFoldDB" id="A0A4U5NXJ0"/>
<gene>
    <name evidence="3" type="ORF">L596_012520</name>
</gene>
<dbReference type="CDD" id="cd00637">
    <property type="entry name" value="7tm_classA_rhodopsin-like"/>
    <property type="match status" value="1"/>
</dbReference>
<dbReference type="Pfam" id="PF10328">
    <property type="entry name" value="7TM_GPCR_Srx"/>
    <property type="match status" value="1"/>
</dbReference>
<evidence type="ECO:0000313" key="3">
    <source>
        <dbReference type="EMBL" id="TKR88246.1"/>
    </source>
</evidence>
<dbReference type="EMBL" id="AZBU02000003">
    <property type="protein sequence ID" value="TKR88246.1"/>
    <property type="molecule type" value="Genomic_DNA"/>
</dbReference>
<dbReference type="SUPFAM" id="SSF81321">
    <property type="entry name" value="Family A G protein-coupled receptor-like"/>
    <property type="match status" value="1"/>
</dbReference>
<protein>
    <recommendedName>
        <fullName evidence="2">7TM GPCR serpentine receptor class x (Srx) domain-containing protein</fullName>
    </recommendedName>
</protein>
<evidence type="ECO:0000259" key="2">
    <source>
        <dbReference type="Pfam" id="PF10328"/>
    </source>
</evidence>
<keyword evidence="4" id="KW-1185">Reference proteome</keyword>
<keyword evidence="1" id="KW-1133">Transmembrane helix</keyword>
<accession>A0A4U5NXJ0</accession>
<feature type="transmembrane region" description="Helical" evidence="1">
    <location>
        <begin position="127"/>
        <end position="147"/>
    </location>
</feature>
<name>A0A4U5NXJ0_STECR</name>
<keyword evidence="1" id="KW-0812">Transmembrane</keyword>
<feature type="transmembrane region" description="Helical" evidence="1">
    <location>
        <begin position="223"/>
        <end position="246"/>
    </location>
</feature>
<reference evidence="3 4" key="2">
    <citation type="journal article" date="2019" name="G3 (Bethesda)">
        <title>Hybrid Assembly of the Genome of the Entomopathogenic Nematode Steinernema carpocapsae Identifies the X-Chromosome.</title>
        <authorList>
            <person name="Serra L."/>
            <person name="Macchietto M."/>
            <person name="Macias-Munoz A."/>
            <person name="McGill C.J."/>
            <person name="Rodriguez I.M."/>
            <person name="Rodriguez B."/>
            <person name="Murad R."/>
            <person name="Mortazavi A."/>
        </authorList>
    </citation>
    <scope>NUCLEOTIDE SEQUENCE [LARGE SCALE GENOMIC DNA]</scope>
    <source>
        <strain evidence="3 4">ALL</strain>
    </source>
</reference>